<keyword evidence="5" id="KW-0479">Metal-binding</keyword>
<dbReference type="GO" id="GO:0046872">
    <property type="term" value="F:metal ion binding"/>
    <property type="evidence" value="ECO:0007669"/>
    <property type="project" value="UniProtKB-KW"/>
</dbReference>
<feature type="binding site" evidence="4">
    <location>
        <position position="61"/>
    </location>
    <ligand>
        <name>substrate</name>
    </ligand>
</feature>
<dbReference type="EC" id="6.3.3.2" evidence="5"/>
<dbReference type="PANTHER" id="PTHR23407:SF1">
    <property type="entry name" value="5-FORMYLTETRAHYDROFOLATE CYCLO-LIGASE"/>
    <property type="match status" value="1"/>
</dbReference>
<dbReference type="GO" id="GO:0009396">
    <property type="term" value="P:folic acid-containing compound biosynthetic process"/>
    <property type="evidence" value="ECO:0007669"/>
    <property type="project" value="TreeGrafter"/>
</dbReference>
<dbReference type="KEGG" id="maes:Ga0123461_2369"/>
<accession>A0A2K8L3G9</accession>
<dbReference type="Gene3D" id="3.40.50.10420">
    <property type="entry name" value="NagB/RpiA/CoA transferase-like"/>
    <property type="match status" value="1"/>
</dbReference>
<dbReference type="GO" id="GO:0035999">
    <property type="term" value="P:tetrahydrofolate interconversion"/>
    <property type="evidence" value="ECO:0007669"/>
    <property type="project" value="TreeGrafter"/>
</dbReference>
<dbReference type="NCBIfam" id="TIGR02727">
    <property type="entry name" value="MTHFS_bact"/>
    <property type="match status" value="1"/>
</dbReference>
<protein>
    <recommendedName>
        <fullName evidence="5">5-formyltetrahydrofolate cyclo-ligase</fullName>
        <ecNumber evidence="5">6.3.3.2</ecNumber>
    </recommendedName>
</protein>
<name>A0A2K8L3G9_MARES</name>
<keyword evidence="6" id="KW-0436">Ligase</keyword>
<gene>
    <name evidence="6" type="ORF">Ga0123461_2369</name>
</gene>
<dbReference type="SUPFAM" id="SSF100950">
    <property type="entry name" value="NagB/RpiA/CoA transferase-like"/>
    <property type="match status" value="1"/>
</dbReference>
<evidence type="ECO:0000256" key="4">
    <source>
        <dbReference type="PIRSR" id="PIRSR006806-1"/>
    </source>
</evidence>
<dbReference type="Pfam" id="PF01812">
    <property type="entry name" value="5-FTHF_cyc-lig"/>
    <property type="match status" value="1"/>
</dbReference>
<evidence type="ECO:0000256" key="5">
    <source>
        <dbReference type="RuleBase" id="RU361279"/>
    </source>
</evidence>
<dbReference type="EMBL" id="CP018799">
    <property type="protein sequence ID" value="ATX80769.1"/>
    <property type="molecule type" value="Genomic_DNA"/>
</dbReference>
<comment type="cofactor">
    <cofactor evidence="5">
        <name>Mg(2+)</name>
        <dbReference type="ChEBI" id="CHEBI:18420"/>
    </cofactor>
</comment>
<proteinExistence type="inferred from homology"/>
<dbReference type="GO" id="GO:0005524">
    <property type="term" value="F:ATP binding"/>
    <property type="evidence" value="ECO:0007669"/>
    <property type="project" value="UniProtKB-KW"/>
</dbReference>
<dbReference type="Proteomes" id="UP000231701">
    <property type="component" value="Chromosome"/>
</dbReference>
<dbReference type="GO" id="GO:0030272">
    <property type="term" value="F:5-formyltetrahydrofolate cyclo-ligase activity"/>
    <property type="evidence" value="ECO:0007669"/>
    <property type="project" value="UniProtKB-EC"/>
</dbReference>
<dbReference type="InterPro" id="IPR024185">
    <property type="entry name" value="FTHF_cligase-like_sf"/>
</dbReference>
<keyword evidence="7" id="KW-1185">Reference proteome</keyword>
<dbReference type="InterPro" id="IPR037171">
    <property type="entry name" value="NagB/RpiA_transferase-like"/>
</dbReference>
<dbReference type="OrthoDB" id="9801938at2"/>
<dbReference type="PANTHER" id="PTHR23407">
    <property type="entry name" value="ATPASE INHIBITOR/5-FORMYLTETRAHYDROFOLATE CYCLO-LIGASE"/>
    <property type="match status" value="1"/>
</dbReference>
<dbReference type="RefSeq" id="WP_100278501.1">
    <property type="nucleotide sequence ID" value="NZ_CP018799.1"/>
</dbReference>
<feature type="binding site" evidence="4">
    <location>
        <begin position="8"/>
        <end position="12"/>
    </location>
    <ligand>
        <name>ATP</name>
        <dbReference type="ChEBI" id="CHEBI:30616"/>
    </ligand>
</feature>
<comment type="catalytic activity">
    <reaction evidence="5">
        <text>(6S)-5-formyl-5,6,7,8-tetrahydrofolate + ATP = (6R)-5,10-methenyltetrahydrofolate + ADP + phosphate</text>
        <dbReference type="Rhea" id="RHEA:10488"/>
        <dbReference type="ChEBI" id="CHEBI:30616"/>
        <dbReference type="ChEBI" id="CHEBI:43474"/>
        <dbReference type="ChEBI" id="CHEBI:57455"/>
        <dbReference type="ChEBI" id="CHEBI:57457"/>
        <dbReference type="ChEBI" id="CHEBI:456216"/>
        <dbReference type="EC" id="6.3.3.2"/>
    </reaction>
</comment>
<evidence type="ECO:0000313" key="7">
    <source>
        <dbReference type="Proteomes" id="UP000231701"/>
    </source>
</evidence>
<evidence type="ECO:0000313" key="6">
    <source>
        <dbReference type="EMBL" id="ATX80769.1"/>
    </source>
</evidence>
<dbReference type="InterPro" id="IPR002698">
    <property type="entry name" value="FTHF_cligase"/>
</dbReference>
<keyword evidence="2 4" id="KW-0547">Nucleotide-binding</keyword>
<evidence type="ECO:0000256" key="2">
    <source>
        <dbReference type="ARBA" id="ARBA00022741"/>
    </source>
</evidence>
<evidence type="ECO:0000256" key="1">
    <source>
        <dbReference type="ARBA" id="ARBA00010638"/>
    </source>
</evidence>
<keyword evidence="3 4" id="KW-0067">ATP-binding</keyword>
<organism evidence="6 7">
    <name type="scientific">Mariprofundus aestuarium</name>
    <dbReference type="NCBI Taxonomy" id="1921086"/>
    <lineage>
        <taxon>Bacteria</taxon>
        <taxon>Pseudomonadati</taxon>
        <taxon>Pseudomonadota</taxon>
        <taxon>Candidatius Mariprofundia</taxon>
        <taxon>Mariprofundales</taxon>
        <taxon>Mariprofundaceae</taxon>
        <taxon>Mariprofundus</taxon>
    </lineage>
</organism>
<reference evidence="6 7" key="1">
    <citation type="submission" date="2016-12" db="EMBL/GenBank/DDBJ databases">
        <title>Isolation and genomic insights into novel planktonic Zetaproteobacteria from stratified waters of the Chesapeake Bay.</title>
        <authorList>
            <person name="McAllister S.M."/>
            <person name="Kato S."/>
            <person name="Chan C.S."/>
            <person name="Chiu B.K."/>
            <person name="Field E.K."/>
        </authorList>
    </citation>
    <scope>NUCLEOTIDE SEQUENCE [LARGE SCALE GENOMIC DNA]</scope>
    <source>
        <strain evidence="6 7">CP-5</strain>
    </source>
</reference>
<evidence type="ECO:0000256" key="3">
    <source>
        <dbReference type="ARBA" id="ARBA00022840"/>
    </source>
</evidence>
<keyword evidence="5" id="KW-0460">Magnesium</keyword>
<dbReference type="PIRSF" id="PIRSF006806">
    <property type="entry name" value="FTHF_cligase"/>
    <property type="match status" value="1"/>
</dbReference>
<sequence length="194" mass="21705">MRSNPINKQALRASALASRQQLSVVQREEFSATIMARLQSHLSEQAEPSGALLAYRAMPSEVNADLLFELPEFQLFAPVTHHHEHMEWREVAAGTGWSHGVFGILEPDSERTWQGGDGITTLLCPLSAFDRMGNRLGMGKGCFDFWLASHRKDIYQVIGLAFACQEVAEIPAEGHDVPMDFVITEKEIIRCPKR</sequence>
<dbReference type="AlphaFoldDB" id="A0A2K8L3G9"/>
<comment type="similarity">
    <text evidence="1 5">Belongs to the 5-formyltetrahydrofolate cyclo-ligase family.</text>
</comment>